<name>A0ABQ2AYM3_9MICC</name>
<gene>
    <name evidence="1" type="ORF">GCM10007170_44200</name>
</gene>
<dbReference type="Gene3D" id="3.40.190.10">
    <property type="entry name" value="Periplasmic binding protein-like II"/>
    <property type="match status" value="2"/>
</dbReference>
<protein>
    <submittedName>
        <fullName evidence="1">Uncharacterized protein</fullName>
    </submittedName>
</protein>
<evidence type="ECO:0000313" key="2">
    <source>
        <dbReference type="Proteomes" id="UP000643279"/>
    </source>
</evidence>
<evidence type="ECO:0000313" key="1">
    <source>
        <dbReference type="EMBL" id="GGI02444.1"/>
    </source>
</evidence>
<proteinExistence type="predicted"/>
<reference evidence="2" key="1">
    <citation type="journal article" date="2019" name="Int. J. Syst. Evol. Microbiol.">
        <title>The Global Catalogue of Microorganisms (GCM) 10K type strain sequencing project: providing services to taxonomists for standard genome sequencing and annotation.</title>
        <authorList>
            <consortium name="The Broad Institute Genomics Platform"/>
            <consortium name="The Broad Institute Genome Sequencing Center for Infectious Disease"/>
            <person name="Wu L."/>
            <person name="Ma J."/>
        </authorList>
    </citation>
    <scope>NUCLEOTIDE SEQUENCE [LARGE SCALE GENOMIC DNA]</scope>
    <source>
        <strain evidence="2">CGMCC 1.12778</strain>
    </source>
</reference>
<comment type="caution">
    <text evidence="1">The sequence shown here is derived from an EMBL/GenBank/DDBJ whole genome shotgun (WGS) entry which is preliminary data.</text>
</comment>
<sequence length="90" mass="9581">MTDRGVPTNSGIVSSISASLKPADTTVVRFLKDVATDIKGAPPVPPVGAGSVQYVIKRYTDEVLYDRLTTQAAAEAFKKEVQGMLDAARK</sequence>
<organism evidence="1 2">
    <name type="scientific">Arthrobacter liuii</name>
    <dbReference type="NCBI Taxonomy" id="1476996"/>
    <lineage>
        <taxon>Bacteria</taxon>
        <taxon>Bacillati</taxon>
        <taxon>Actinomycetota</taxon>
        <taxon>Actinomycetes</taxon>
        <taxon>Micrococcales</taxon>
        <taxon>Micrococcaceae</taxon>
        <taxon>Arthrobacter</taxon>
    </lineage>
</organism>
<dbReference type="Proteomes" id="UP000643279">
    <property type="component" value="Unassembled WGS sequence"/>
</dbReference>
<accession>A0ABQ2AYM3</accession>
<keyword evidence="2" id="KW-1185">Reference proteome</keyword>
<dbReference type="EMBL" id="BMFW01000046">
    <property type="protein sequence ID" value="GGI02444.1"/>
    <property type="molecule type" value="Genomic_DNA"/>
</dbReference>